<organism evidence="10 11">
    <name type="scientific">Pieris macdunnoughi</name>
    <dbReference type="NCBI Taxonomy" id="345717"/>
    <lineage>
        <taxon>Eukaryota</taxon>
        <taxon>Metazoa</taxon>
        <taxon>Ecdysozoa</taxon>
        <taxon>Arthropoda</taxon>
        <taxon>Hexapoda</taxon>
        <taxon>Insecta</taxon>
        <taxon>Pterygota</taxon>
        <taxon>Neoptera</taxon>
        <taxon>Endopterygota</taxon>
        <taxon>Lepidoptera</taxon>
        <taxon>Glossata</taxon>
        <taxon>Ditrysia</taxon>
        <taxon>Papilionoidea</taxon>
        <taxon>Pieridae</taxon>
        <taxon>Pierinae</taxon>
        <taxon>Pieris</taxon>
    </lineage>
</organism>
<keyword evidence="4 9" id="KW-0552">Olfaction</keyword>
<keyword evidence="5 9" id="KW-1133">Transmembrane helix</keyword>
<evidence type="ECO:0000256" key="3">
    <source>
        <dbReference type="ARBA" id="ARBA00022692"/>
    </source>
</evidence>
<evidence type="ECO:0000256" key="4">
    <source>
        <dbReference type="ARBA" id="ARBA00022725"/>
    </source>
</evidence>
<evidence type="ECO:0000313" key="11">
    <source>
        <dbReference type="Proteomes" id="UP000663880"/>
    </source>
</evidence>
<evidence type="ECO:0000256" key="1">
    <source>
        <dbReference type="ARBA" id="ARBA00004141"/>
    </source>
</evidence>
<accession>A0A821NCC3</accession>
<sequence length="400" mass="45758">MENETLAKQEIKDSLRLSNTILKLLGFTLDKPATVSDAVVQKLLFIATIVIITIHVLSELACLYVTFITTPQVDQVVPLLHIVGYGTLGILKFTVLCSKRKVFAQLLSDLATIWPVPPLEKEAQGLKNRNLRTLRLMHSWYFALNESGTLFYIITPIGLYIYYHIRGQAYAIKTVWRSWYPFNIYQQEWIHVLIYIFEIFSGQSCVWAMIGSDLLFTGMVNHIILLLKILQQRLRNLGRTKSSSEEDGKKLVECIKLHQRLIKYCKDLENAFSLVNLINICLSSVNICCVLFVIVLIEPRLGLSNKLFFGASLIQIGLICWYGEDLIQENANIAEAAYNSNWYNLNLSSRRRLAFLIQRAQKPIAFTAMGFTNISLVTYSAILTRSYSYFTLLYTMYSEG</sequence>
<gene>
    <name evidence="10" type="ORF">PMACD_LOCUS2402</name>
</gene>
<dbReference type="AlphaFoldDB" id="A0A821NCC3"/>
<proteinExistence type="inferred from homology"/>
<comment type="similarity">
    <text evidence="9">Belongs to the insect chemoreceptor superfamily. Heteromeric odorant receptor channel (TC 1.A.69) family.</text>
</comment>
<evidence type="ECO:0000256" key="9">
    <source>
        <dbReference type="RuleBase" id="RU351113"/>
    </source>
</evidence>
<keyword evidence="11" id="KW-1185">Reference proteome</keyword>
<keyword evidence="2 9" id="KW-0716">Sensory transduction</keyword>
<evidence type="ECO:0000256" key="8">
    <source>
        <dbReference type="ARBA" id="ARBA00023224"/>
    </source>
</evidence>
<evidence type="ECO:0000256" key="7">
    <source>
        <dbReference type="ARBA" id="ARBA00023170"/>
    </source>
</evidence>
<keyword evidence="3 9" id="KW-0812">Transmembrane</keyword>
<comment type="caution">
    <text evidence="9">Lacks conserved residue(s) required for the propagation of feature annotation.</text>
</comment>
<evidence type="ECO:0000256" key="2">
    <source>
        <dbReference type="ARBA" id="ARBA00022606"/>
    </source>
</evidence>
<feature type="transmembrane region" description="Helical" evidence="9">
    <location>
        <begin position="79"/>
        <end position="97"/>
    </location>
</feature>
<dbReference type="PANTHER" id="PTHR21137">
    <property type="entry name" value="ODORANT RECEPTOR"/>
    <property type="match status" value="1"/>
</dbReference>
<dbReference type="Pfam" id="PF02949">
    <property type="entry name" value="7tm_6"/>
    <property type="match status" value="1"/>
</dbReference>
<feature type="transmembrane region" description="Helical" evidence="9">
    <location>
        <begin position="206"/>
        <end position="227"/>
    </location>
</feature>
<dbReference type="GO" id="GO:0004984">
    <property type="term" value="F:olfactory receptor activity"/>
    <property type="evidence" value="ECO:0007669"/>
    <property type="project" value="InterPro"/>
</dbReference>
<feature type="transmembrane region" description="Helical" evidence="9">
    <location>
        <begin position="43"/>
        <end position="67"/>
    </location>
</feature>
<keyword evidence="6 9" id="KW-0472">Membrane</keyword>
<feature type="transmembrane region" description="Helical" evidence="9">
    <location>
        <begin position="364"/>
        <end position="382"/>
    </location>
</feature>
<dbReference type="GO" id="GO:0007165">
    <property type="term" value="P:signal transduction"/>
    <property type="evidence" value="ECO:0007669"/>
    <property type="project" value="UniProtKB-KW"/>
</dbReference>
<feature type="transmembrane region" description="Helical" evidence="9">
    <location>
        <begin position="271"/>
        <end position="297"/>
    </location>
</feature>
<dbReference type="GO" id="GO:0005549">
    <property type="term" value="F:odorant binding"/>
    <property type="evidence" value="ECO:0007669"/>
    <property type="project" value="InterPro"/>
</dbReference>
<dbReference type="InterPro" id="IPR004117">
    <property type="entry name" value="7tm6_olfct_rcpt"/>
</dbReference>
<comment type="subcellular location">
    <subcellularLocation>
        <location evidence="9">Cell membrane</location>
        <topology evidence="9">Multi-pass membrane protein</topology>
    </subcellularLocation>
    <subcellularLocation>
        <location evidence="1">Membrane</location>
        <topology evidence="1">Multi-pass membrane protein</topology>
    </subcellularLocation>
</comment>
<evidence type="ECO:0000256" key="5">
    <source>
        <dbReference type="ARBA" id="ARBA00022989"/>
    </source>
</evidence>
<dbReference type="OrthoDB" id="7179992at2759"/>
<name>A0A821NCC3_9NEOP</name>
<keyword evidence="8 9" id="KW-0807">Transducer</keyword>
<evidence type="ECO:0000313" key="10">
    <source>
        <dbReference type="EMBL" id="CAF4782171.1"/>
    </source>
</evidence>
<comment type="caution">
    <text evidence="10">The sequence shown here is derived from an EMBL/GenBank/DDBJ whole genome shotgun (WGS) entry which is preliminary data.</text>
</comment>
<evidence type="ECO:0000256" key="6">
    <source>
        <dbReference type="ARBA" id="ARBA00023136"/>
    </source>
</evidence>
<dbReference type="PANTHER" id="PTHR21137:SF44">
    <property type="entry name" value="ODORANT RECEPTOR 13A-RELATED"/>
    <property type="match status" value="1"/>
</dbReference>
<reference evidence="10" key="1">
    <citation type="submission" date="2021-02" db="EMBL/GenBank/DDBJ databases">
        <authorList>
            <person name="Steward A R."/>
        </authorList>
    </citation>
    <scope>NUCLEOTIDE SEQUENCE</scope>
</reference>
<dbReference type="Proteomes" id="UP000663880">
    <property type="component" value="Unassembled WGS sequence"/>
</dbReference>
<protein>
    <recommendedName>
        <fullName evidence="9">Odorant receptor</fullName>
    </recommendedName>
</protein>
<dbReference type="EMBL" id="CAJOBZ010000004">
    <property type="protein sequence ID" value="CAF4782171.1"/>
    <property type="molecule type" value="Genomic_DNA"/>
</dbReference>
<dbReference type="GO" id="GO:0005886">
    <property type="term" value="C:plasma membrane"/>
    <property type="evidence" value="ECO:0007669"/>
    <property type="project" value="UniProtKB-SubCell"/>
</dbReference>
<feature type="transmembrane region" description="Helical" evidence="9">
    <location>
        <begin position="139"/>
        <end position="163"/>
    </location>
</feature>
<keyword evidence="7 9" id="KW-0675">Receptor</keyword>